<keyword evidence="2" id="KW-1185">Reference proteome</keyword>
<dbReference type="Proteomes" id="UP001595998">
    <property type="component" value="Unassembled WGS sequence"/>
</dbReference>
<proteinExistence type="predicted"/>
<dbReference type="InterPro" id="IPR045920">
    <property type="entry name" value="DUF6339"/>
</dbReference>
<reference evidence="2" key="1">
    <citation type="journal article" date="2019" name="Int. J. Syst. Evol. Microbiol.">
        <title>The Global Catalogue of Microorganisms (GCM) 10K type strain sequencing project: providing services to taxonomists for standard genome sequencing and annotation.</title>
        <authorList>
            <consortium name="The Broad Institute Genomics Platform"/>
            <consortium name="The Broad Institute Genome Sequencing Center for Infectious Disease"/>
            <person name="Wu L."/>
            <person name="Ma J."/>
        </authorList>
    </citation>
    <scope>NUCLEOTIDE SEQUENCE [LARGE SCALE GENOMIC DNA]</scope>
    <source>
        <strain evidence="2">CCUG 56029</strain>
    </source>
</reference>
<protein>
    <submittedName>
        <fullName evidence="1">DUF6339 family protein</fullName>
    </submittedName>
</protein>
<evidence type="ECO:0000313" key="2">
    <source>
        <dbReference type="Proteomes" id="UP001595998"/>
    </source>
</evidence>
<dbReference type="RefSeq" id="WP_380040458.1">
    <property type="nucleotide sequence ID" value="NZ_JBHSEH010000018.1"/>
</dbReference>
<dbReference type="Pfam" id="PF19866">
    <property type="entry name" value="DUF6339"/>
    <property type="match status" value="1"/>
</dbReference>
<sequence>MNEPIRVLRSEQLQHLRKMAASHAEAYLSGEIPEAWLGAAQTLPLGQVTATERPTLVPDERHDGVCAERLHRHLPLTRLQASDERLWAWLSHARFPEYVAARWKPADPKEPEKLQRHLETRWFHGRAPRARNALGRLWWGAELTSNPQGRNPRFFAQLPPADPYLYTRMLFLKQDYQFNLMENAIGRSREIAVTILHFAGECEGQGRSLSGGDFLNGIIREANLNSAVRRLELLDFPTVLEMVRTAYDTYEQSRPQRGLGPLFAAAD</sequence>
<dbReference type="EMBL" id="JBHSEH010000018">
    <property type="protein sequence ID" value="MFC4427205.1"/>
    <property type="molecule type" value="Genomic_DNA"/>
</dbReference>
<evidence type="ECO:0000313" key="1">
    <source>
        <dbReference type="EMBL" id="MFC4427205.1"/>
    </source>
</evidence>
<accession>A0ABV8XSB6</accession>
<gene>
    <name evidence="1" type="ORF">ACFOZ9_13390</name>
</gene>
<organism evidence="1 2">
    <name type="scientific">Deinococcus navajonensis</name>
    <dbReference type="NCBI Taxonomy" id="309884"/>
    <lineage>
        <taxon>Bacteria</taxon>
        <taxon>Thermotogati</taxon>
        <taxon>Deinococcota</taxon>
        <taxon>Deinococci</taxon>
        <taxon>Deinococcales</taxon>
        <taxon>Deinococcaceae</taxon>
        <taxon>Deinococcus</taxon>
    </lineage>
</organism>
<name>A0ABV8XSB6_9DEIO</name>
<comment type="caution">
    <text evidence="1">The sequence shown here is derived from an EMBL/GenBank/DDBJ whole genome shotgun (WGS) entry which is preliminary data.</text>
</comment>